<dbReference type="eggNOG" id="ENOG502QQND">
    <property type="taxonomic scope" value="Eukaryota"/>
</dbReference>
<feature type="domain" description="TRF2/HOY1 PH-like" evidence="2">
    <location>
        <begin position="189"/>
        <end position="307"/>
    </location>
</feature>
<feature type="compositionally biased region" description="Polar residues" evidence="1">
    <location>
        <begin position="540"/>
        <end position="554"/>
    </location>
</feature>
<keyword evidence="4" id="KW-1185">Reference proteome</keyword>
<dbReference type="AlphaFoldDB" id="A0A0D9XB84"/>
<proteinExistence type="predicted"/>
<feature type="region of interest" description="Disordered" evidence="1">
    <location>
        <begin position="540"/>
        <end position="565"/>
    </location>
</feature>
<name>A0A0D9XB84_9ORYZ</name>
<dbReference type="PANTHER" id="PTHR33494">
    <property type="entry name" value="OS02G0793800 PROTEIN"/>
    <property type="match status" value="1"/>
</dbReference>
<dbReference type="HOGENOM" id="CLU_028079_1_0_1"/>
<feature type="compositionally biased region" description="Polar residues" evidence="1">
    <location>
        <begin position="121"/>
        <end position="137"/>
    </location>
</feature>
<reference evidence="3 4" key="1">
    <citation type="submission" date="2012-08" db="EMBL/GenBank/DDBJ databases">
        <title>Oryza genome evolution.</title>
        <authorList>
            <person name="Wing R.A."/>
        </authorList>
    </citation>
    <scope>NUCLEOTIDE SEQUENCE</scope>
</reference>
<dbReference type="Proteomes" id="UP000032180">
    <property type="component" value="Chromosome 9"/>
</dbReference>
<reference evidence="3" key="3">
    <citation type="submission" date="2015-04" db="UniProtKB">
        <authorList>
            <consortium name="EnsemblPlants"/>
        </authorList>
    </citation>
    <scope>IDENTIFICATION</scope>
</reference>
<dbReference type="PANTHER" id="PTHR33494:SF13">
    <property type="match status" value="1"/>
</dbReference>
<evidence type="ECO:0000313" key="3">
    <source>
        <dbReference type="EnsemblPlants" id="LPERR09G00400.1"/>
    </source>
</evidence>
<feature type="region of interest" description="Disordered" evidence="1">
    <location>
        <begin position="121"/>
        <end position="144"/>
    </location>
</feature>
<dbReference type="Gramene" id="LPERR09G00400.1">
    <property type="protein sequence ID" value="LPERR09G00400.1"/>
    <property type="gene ID" value="LPERR09G00400"/>
</dbReference>
<evidence type="ECO:0000259" key="2">
    <source>
        <dbReference type="Pfam" id="PF24818"/>
    </source>
</evidence>
<sequence length="605" mass="67448">MFLSFFLFFPLVSSHKVTPSGHRPRVAVSESQSWLKGGCGRLGLIQVPQIFSALFSRLSISRSLSPYNQQFEWEEEEEEEMVHPGKLRREVKEELLDDATARPEPSPPFLKRSRLALHPQQWSTDGASVSNQQSSQHDFLDEPSPLGLRLKKSPSLVDLIQMKLVQAGKAKDVQHGGTTSASEKLKASNFPGSVLRIGSWEWVSRYEGDLVAKCYFAKHKLVWEVLDGGLKSKIEIQWSDICGMKVVSPENEPGILELALSRQPLFFRETNPQPRKHTLWQATSDFTGGQASMHRRHFLQCPPGMMNKHVEKLVNCDPRLYSLSQLNDISLDNPYFESKSSIFEDPEGIKCQDIERKDDGNQLAPQRFTELLPPHSASGRINGEARQQTEAPDNLPRHFPSSVGGTQVIKQDAAAADCERQESIYNWNGIKVPGIGIRRSMSKSEIANHIGNHIYRQMYSGNLSAVHRGDPTSSKVTLDGITRFLLGSSQSQIIDSGDGSMGKLTFDELTRQLLNDSQITNAADERMLMSRVNSLCSLIQRDSGSGQTNTSSIPGDNEMQDRKPQPCMIPVAGDGGHNVSLPPKQESFGDLLTHLPRISSFPHFL</sequence>
<reference evidence="4" key="2">
    <citation type="submission" date="2013-12" db="EMBL/GenBank/DDBJ databases">
        <authorList>
            <person name="Yu Y."/>
            <person name="Lee S."/>
            <person name="de Baynast K."/>
            <person name="Wissotski M."/>
            <person name="Liu L."/>
            <person name="Talag J."/>
            <person name="Goicoechea J."/>
            <person name="Angelova A."/>
            <person name="Jetty R."/>
            <person name="Kudrna D."/>
            <person name="Golser W."/>
            <person name="Rivera L."/>
            <person name="Zhang J."/>
            <person name="Wing R."/>
        </authorList>
    </citation>
    <scope>NUCLEOTIDE SEQUENCE</scope>
</reference>
<evidence type="ECO:0000256" key="1">
    <source>
        <dbReference type="SAM" id="MobiDB-lite"/>
    </source>
</evidence>
<organism evidence="3 4">
    <name type="scientific">Leersia perrieri</name>
    <dbReference type="NCBI Taxonomy" id="77586"/>
    <lineage>
        <taxon>Eukaryota</taxon>
        <taxon>Viridiplantae</taxon>
        <taxon>Streptophyta</taxon>
        <taxon>Embryophyta</taxon>
        <taxon>Tracheophyta</taxon>
        <taxon>Spermatophyta</taxon>
        <taxon>Magnoliopsida</taxon>
        <taxon>Liliopsida</taxon>
        <taxon>Poales</taxon>
        <taxon>Poaceae</taxon>
        <taxon>BOP clade</taxon>
        <taxon>Oryzoideae</taxon>
        <taxon>Oryzeae</taxon>
        <taxon>Oryzinae</taxon>
        <taxon>Leersia</taxon>
    </lineage>
</organism>
<dbReference type="Pfam" id="PF24818">
    <property type="entry name" value="PH_TRF2_HOY1"/>
    <property type="match status" value="1"/>
</dbReference>
<protein>
    <recommendedName>
        <fullName evidence="2">TRF2/HOY1 PH-like domain-containing protein</fullName>
    </recommendedName>
</protein>
<dbReference type="InterPro" id="IPR057939">
    <property type="entry name" value="TRF2_HOY1_PH"/>
</dbReference>
<dbReference type="STRING" id="77586.A0A0D9XB84"/>
<accession>A0A0D9XB84</accession>
<dbReference type="EnsemblPlants" id="LPERR09G00400.1">
    <property type="protein sequence ID" value="LPERR09G00400.1"/>
    <property type="gene ID" value="LPERR09G00400"/>
</dbReference>
<evidence type="ECO:0000313" key="4">
    <source>
        <dbReference type="Proteomes" id="UP000032180"/>
    </source>
</evidence>